<dbReference type="EMBL" id="JANPWB010000002">
    <property type="protein sequence ID" value="KAJ1206663.1"/>
    <property type="molecule type" value="Genomic_DNA"/>
</dbReference>
<evidence type="ECO:0000313" key="3">
    <source>
        <dbReference type="Proteomes" id="UP001066276"/>
    </source>
</evidence>
<protein>
    <submittedName>
        <fullName evidence="2">Uncharacterized protein</fullName>
    </submittedName>
</protein>
<evidence type="ECO:0000313" key="2">
    <source>
        <dbReference type="EMBL" id="KAJ1206663.1"/>
    </source>
</evidence>
<evidence type="ECO:0000256" key="1">
    <source>
        <dbReference type="SAM" id="MobiDB-lite"/>
    </source>
</evidence>
<gene>
    <name evidence="2" type="ORF">NDU88_002065</name>
</gene>
<name>A0AAV7W274_PLEWA</name>
<organism evidence="2 3">
    <name type="scientific">Pleurodeles waltl</name>
    <name type="common">Iberian ribbed newt</name>
    <dbReference type="NCBI Taxonomy" id="8319"/>
    <lineage>
        <taxon>Eukaryota</taxon>
        <taxon>Metazoa</taxon>
        <taxon>Chordata</taxon>
        <taxon>Craniata</taxon>
        <taxon>Vertebrata</taxon>
        <taxon>Euteleostomi</taxon>
        <taxon>Amphibia</taxon>
        <taxon>Batrachia</taxon>
        <taxon>Caudata</taxon>
        <taxon>Salamandroidea</taxon>
        <taxon>Salamandridae</taxon>
        <taxon>Pleurodelinae</taxon>
        <taxon>Pleurodeles</taxon>
    </lineage>
</organism>
<comment type="caution">
    <text evidence="2">The sequence shown here is derived from an EMBL/GenBank/DDBJ whole genome shotgun (WGS) entry which is preliminary data.</text>
</comment>
<dbReference type="AlphaFoldDB" id="A0AAV7W274"/>
<dbReference type="Proteomes" id="UP001066276">
    <property type="component" value="Chromosome 1_2"/>
</dbReference>
<proteinExistence type="predicted"/>
<feature type="compositionally biased region" description="Basic and acidic residues" evidence="1">
    <location>
        <begin position="10"/>
        <end position="28"/>
    </location>
</feature>
<feature type="region of interest" description="Disordered" evidence="1">
    <location>
        <begin position="1"/>
        <end position="56"/>
    </location>
</feature>
<keyword evidence="3" id="KW-1185">Reference proteome</keyword>
<reference evidence="2" key="1">
    <citation type="journal article" date="2022" name="bioRxiv">
        <title>Sequencing and chromosome-scale assembly of the giantPleurodeles waltlgenome.</title>
        <authorList>
            <person name="Brown T."/>
            <person name="Elewa A."/>
            <person name="Iarovenko S."/>
            <person name="Subramanian E."/>
            <person name="Araus A.J."/>
            <person name="Petzold A."/>
            <person name="Susuki M."/>
            <person name="Suzuki K.-i.T."/>
            <person name="Hayashi T."/>
            <person name="Toyoda A."/>
            <person name="Oliveira C."/>
            <person name="Osipova E."/>
            <person name="Leigh N.D."/>
            <person name="Simon A."/>
            <person name="Yun M.H."/>
        </authorList>
    </citation>
    <scope>NUCLEOTIDE SEQUENCE</scope>
    <source>
        <strain evidence="2">20211129_DDA</strain>
        <tissue evidence="2">Liver</tissue>
    </source>
</reference>
<sequence>MWLRPACRGEQGRGKRSDTCGEHGDPRALRPPPPSQAGNRKPSPPERRTRFRSTAPVLRPRTEDFDLRLIKAFLNSTSSPLGPSTPIAVRLSPHVYTIYYKRQCEKEQWCTALYVSPYVPWCTHRAWPVYRQYNNAETV</sequence>
<accession>A0AAV7W274</accession>